<evidence type="ECO:0008006" key="4">
    <source>
        <dbReference type="Google" id="ProtNLM"/>
    </source>
</evidence>
<evidence type="ECO:0000256" key="1">
    <source>
        <dbReference type="SAM" id="MobiDB-lite"/>
    </source>
</evidence>
<dbReference type="EMBL" id="AEVT01000041">
    <property type="protein sequence ID" value="EGA71054.1"/>
    <property type="molecule type" value="Genomic_DNA"/>
</dbReference>
<organism evidence="2 3">
    <name type="scientific">Vibrio sinaloensis DSM 21326</name>
    <dbReference type="NCBI Taxonomy" id="945550"/>
    <lineage>
        <taxon>Bacteria</taxon>
        <taxon>Pseudomonadati</taxon>
        <taxon>Pseudomonadota</taxon>
        <taxon>Gammaproteobacteria</taxon>
        <taxon>Vibrionales</taxon>
        <taxon>Vibrionaceae</taxon>
        <taxon>Vibrio</taxon>
        <taxon>Vibrio oreintalis group</taxon>
    </lineage>
</organism>
<reference evidence="2 3" key="1">
    <citation type="journal article" date="2012" name="Int. J. Syst. Evol. Microbiol.">
        <title>Vibrio caribbeanicus sp. nov., isolated from the marine sponge Scleritoderma cyanea.</title>
        <authorList>
            <person name="Hoffmann M."/>
            <person name="Monday S.R."/>
            <person name="Allard M.W."/>
            <person name="Strain E.A."/>
            <person name="Whittaker P."/>
            <person name="Naum M."/>
            <person name="McCarthy P.J."/>
            <person name="Lopez J.V."/>
            <person name="Fischer M."/>
            <person name="Brown E.W."/>
        </authorList>
    </citation>
    <scope>NUCLEOTIDE SEQUENCE [LARGE SCALE GENOMIC DNA]</scope>
    <source>
        <strain evidence="3">DSMZ 21326</strain>
    </source>
</reference>
<dbReference type="AlphaFoldDB" id="E8M4K4"/>
<name>E8M4K4_PHOS4</name>
<dbReference type="PROSITE" id="PS00018">
    <property type="entry name" value="EF_HAND_1"/>
    <property type="match status" value="1"/>
</dbReference>
<accession>E8M4K4</accession>
<comment type="caution">
    <text evidence="2">The sequence shown here is derived from an EMBL/GenBank/DDBJ whole genome shotgun (WGS) entry which is preliminary data.</text>
</comment>
<proteinExistence type="predicted"/>
<protein>
    <recommendedName>
        <fullName evidence="4">EF-hand domain-containing protein</fullName>
    </recommendedName>
</protein>
<dbReference type="Proteomes" id="UP000006228">
    <property type="component" value="Unassembled WGS sequence"/>
</dbReference>
<evidence type="ECO:0000313" key="3">
    <source>
        <dbReference type="Proteomes" id="UP000006228"/>
    </source>
</evidence>
<sequence length="33" mass="3279">MGDTTATPAPTVVITEDADNDGTISNTEISGQG</sequence>
<dbReference type="InterPro" id="IPR018247">
    <property type="entry name" value="EF_Hand_1_Ca_BS"/>
</dbReference>
<evidence type="ECO:0000313" key="2">
    <source>
        <dbReference type="EMBL" id="EGA71054.1"/>
    </source>
</evidence>
<feature type="compositionally biased region" description="Polar residues" evidence="1">
    <location>
        <begin position="22"/>
        <end position="33"/>
    </location>
</feature>
<feature type="region of interest" description="Disordered" evidence="1">
    <location>
        <begin position="1"/>
        <end position="33"/>
    </location>
</feature>
<gene>
    <name evidence="2" type="ORF">VISI1226_14328</name>
</gene>
<feature type="compositionally biased region" description="Low complexity" evidence="1">
    <location>
        <begin position="1"/>
        <end position="13"/>
    </location>
</feature>